<comment type="caution">
    <text evidence="3">The sequence shown here is derived from an EMBL/GenBank/DDBJ whole genome shotgun (WGS) entry which is preliminary data.</text>
</comment>
<evidence type="ECO:0008006" key="5">
    <source>
        <dbReference type="Google" id="ProtNLM"/>
    </source>
</evidence>
<dbReference type="RefSeq" id="WP_095635225.1">
    <property type="nucleotide sequence ID" value="NZ_NSKC01000001.1"/>
</dbReference>
<feature type="transmembrane region" description="Helical" evidence="2">
    <location>
        <begin position="140"/>
        <end position="163"/>
    </location>
</feature>
<sequence length="205" mass="22378">MSSKSLYRRLSERFDQERFLLIVLILGSGLALAETFRFDISSAARFPRLTGSVVFVGALLLFFSKYLPGPLRAAVEESAGVFEADEEFEKRQQEVEGRQQSGDDATESGATEPDADRNELSTVGRPIHDSVFTGLIATGYAALGFAIGILWATPIFVAVYGYWFKLPRYLTAVLAVVGFAIAYGFMSVLGVPLDRGQLLVTSGVF</sequence>
<feature type="transmembrane region" description="Helical" evidence="2">
    <location>
        <begin position="169"/>
        <end position="191"/>
    </location>
</feature>
<name>A0A2A2FJS6_9EURY</name>
<dbReference type="OrthoDB" id="326396at2157"/>
<evidence type="ECO:0000256" key="1">
    <source>
        <dbReference type="SAM" id="MobiDB-lite"/>
    </source>
</evidence>
<keyword evidence="4" id="KW-1185">Reference proteome</keyword>
<evidence type="ECO:0000313" key="3">
    <source>
        <dbReference type="EMBL" id="PAU85100.1"/>
    </source>
</evidence>
<dbReference type="Proteomes" id="UP000218083">
    <property type="component" value="Unassembled WGS sequence"/>
</dbReference>
<dbReference type="EMBL" id="NSKC01000001">
    <property type="protein sequence ID" value="PAU85100.1"/>
    <property type="molecule type" value="Genomic_DNA"/>
</dbReference>
<proteinExistence type="predicted"/>
<keyword evidence="2" id="KW-1133">Transmembrane helix</keyword>
<reference evidence="3 4" key="1">
    <citation type="submission" date="2017-08" db="EMBL/GenBank/DDBJ databases">
        <title>The strain WRN001 was isolated from Binhai saline alkaline soil, Tianjin, China.</title>
        <authorList>
            <person name="Liu D."/>
            <person name="Zhang G."/>
        </authorList>
    </citation>
    <scope>NUCLEOTIDE SEQUENCE [LARGE SCALE GENOMIC DNA]</scope>
    <source>
        <strain evidence="3 4">WN019</strain>
    </source>
</reference>
<gene>
    <name evidence="3" type="ORF">CK500_00035</name>
</gene>
<dbReference type="AlphaFoldDB" id="A0A2A2FJS6"/>
<feature type="region of interest" description="Disordered" evidence="1">
    <location>
        <begin position="92"/>
        <end position="121"/>
    </location>
</feature>
<keyword evidence="2" id="KW-0472">Membrane</keyword>
<accession>A0A2A2FJS6</accession>
<feature type="transmembrane region" description="Helical" evidence="2">
    <location>
        <begin position="49"/>
        <end position="67"/>
    </location>
</feature>
<evidence type="ECO:0000313" key="4">
    <source>
        <dbReference type="Proteomes" id="UP000218083"/>
    </source>
</evidence>
<organism evidence="3 4">
    <name type="scientific">Halorubrum salipaludis</name>
    <dbReference type="NCBI Taxonomy" id="2032630"/>
    <lineage>
        <taxon>Archaea</taxon>
        <taxon>Methanobacteriati</taxon>
        <taxon>Methanobacteriota</taxon>
        <taxon>Stenosarchaea group</taxon>
        <taxon>Halobacteria</taxon>
        <taxon>Halobacteriales</taxon>
        <taxon>Haloferacaceae</taxon>
        <taxon>Halorubrum</taxon>
    </lineage>
</organism>
<keyword evidence="2" id="KW-0812">Transmembrane</keyword>
<protein>
    <recommendedName>
        <fullName evidence="5">Tripartite tricarboxylate transporter TctB family protein</fullName>
    </recommendedName>
</protein>
<evidence type="ECO:0000256" key="2">
    <source>
        <dbReference type="SAM" id="Phobius"/>
    </source>
</evidence>